<keyword evidence="2" id="KW-1185">Reference proteome</keyword>
<dbReference type="EMBL" id="KM677185">
    <property type="protein sequence ID" value="AIX12645.1"/>
    <property type="molecule type" value="Genomic_DNA"/>
</dbReference>
<dbReference type="OrthoDB" id="20450at10239"/>
<protein>
    <submittedName>
        <fullName evidence="1">Uncharacterized protein</fullName>
    </submittedName>
</protein>
<gene>
    <name evidence="1" type="ORF">WRP3_142</name>
</gene>
<organism evidence="1 2">
    <name type="scientific">Lactococcus phage WRP3</name>
    <dbReference type="NCBI Taxonomy" id="1560313"/>
    <lineage>
        <taxon>Viruses</taxon>
        <taxon>Duplodnaviria</taxon>
        <taxon>Heunggongvirae</taxon>
        <taxon>Uroviricota</taxon>
        <taxon>Caudoviricetes</taxon>
        <taxon>Audreyjarvisvirus</taxon>
        <taxon>Audreyjarvisvirus WRP3</taxon>
    </lineage>
</organism>
<accession>A0A0D3MSY9</accession>
<sequence length="91" mass="10333">MKFDIKTALITSGALLTLGALQGSGVENPNKNFTNVNRVKLFQNKYTIGREPNKGYTDYTKMNDFIKKHPQGFLTESASKYGVNYTYTYHE</sequence>
<dbReference type="Proteomes" id="UP000032686">
    <property type="component" value="Segment"/>
</dbReference>
<proteinExistence type="predicted"/>
<evidence type="ECO:0000313" key="1">
    <source>
        <dbReference type="EMBL" id="AIX12645.1"/>
    </source>
</evidence>
<name>A0A0D3MSY9_9CAUD</name>
<reference evidence="1 2" key="1">
    <citation type="journal article" date="2015" name="Appl. Environ. Microbiol.">
        <title>Lactococcal 949 group phages recognize a carbohydrate receptor on the host cell surface.</title>
        <authorList>
            <person name="Mahony J."/>
            <person name="Randazzo W."/>
            <person name="Neve H."/>
            <person name="Settanni L."/>
            <person name="van Sinderen D."/>
        </authorList>
    </citation>
    <scope>NUCLEOTIDE SEQUENCE [LARGE SCALE GENOMIC DNA]</scope>
    <source>
        <strain evidence="1">WRP3</strain>
    </source>
</reference>
<dbReference type="KEGG" id="vg:24722408"/>
<dbReference type="GeneID" id="24722408"/>
<dbReference type="RefSeq" id="YP_009147799.1">
    <property type="nucleotide sequence ID" value="NC_027341.1"/>
</dbReference>
<evidence type="ECO:0000313" key="2">
    <source>
        <dbReference type="Proteomes" id="UP000032686"/>
    </source>
</evidence>